<dbReference type="PRINTS" id="PR00385">
    <property type="entry name" value="P450"/>
</dbReference>
<comment type="cofactor">
    <cofactor evidence="1 14">
        <name>heme</name>
        <dbReference type="ChEBI" id="CHEBI:30413"/>
    </cofactor>
</comment>
<dbReference type="InterPro" id="IPR002401">
    <property type="entry name" value="Cyt_P450_E_grp-I"/>
</dbReference>
<keyword evidence="13" id="KW-0325">Glycoprotein</keyword>
<evidence type="ECO:0000256" key="7">
    <source>
        <dbReference type="ARBA" id="ARBA00022723"/>
    </source>
</evidence>
<keyword evidence="10 14" id="KW-0408">Iron</keyword>
<evidence type="ECO:0000256" key="6">
    <source>
        <dbReference type="ARBA" id="ARBA00022692"/>
    </source>
</evidence>
<evidence type="ECO:0000256" key="5">
    <source>
        <dbReference type="ARBA" id="ARBA00022617"/>
    </source>
</evidence>
<evidence type="ECO:0000313" key="15">
    <source>
        <dbReference type="EMBL" id="PPR05573.1"/>
    </source>
</evidence>
<dbReference type="InterPro" id="IPR050364">
    <property type="entry name" value="Cytochrome_P450_fung"/>
</dbReference>
<keyword evidence="16" id="KW-1185">Reference proteome</keyword>
<evidence type="ECO:0000256" key="11">
    <source>
        <dbReference type="ARBA" id="ARBA00023033"/>
    </source>
</evidence>
<evidence type="ECO:0000256" key="1">
    <source>
        <dbReference type="ARBA" id="ARBA00001971"/>
    </source>
</evidence>
<dbReference type="AlphaFoldDB" id="A0A409YRF6"/>
<dbReference type="PRINTS" id="PR00463">
    <property type="entry name" value="EP450I"/>
</dbReference>
<evidence type="ECO:0000256" key="4">
    <source>
        <dbReference type="ARBA" id="ARBA00010617"/>
    </source>
</evidence>
<evidence type="ECO:0000256" key="10">
    <source>
        <dbReference type="ARBA" id="ARBA00023004"/>
    </source>
</evidence>
<dbReference type="Pfam" id="PF00067">
    <property type="entry name" value="p450"/>
    <property type="match status" value="1"/>
</dbReference>
<keyword evidence="11" id="KW-0503">Monooxygenase</keyword>
<name>A0A409YRF6_9AGAR</name>
<dbReference type="Gene3D" id="1.10.630.10">
    <property type="entry name" value="Cytochrome P450"/>
    <property type="match status" value="1"/>
</dbReference>
<dbReference type="GO" id="GO:0005506">
    <property type="term" value="F:iron ion binding"/>
    <property type="evidence" value="ECO:0007669"/>
    <property type="project" value="InterPro"/>
</dbReference>
<dbReference type="InterPro" id="IPR001128">
    <property type="entry name" value="Cyt_P450"/>
</dbReference>
<sequence length="512" mass="57586">MSNLASPPGLIYILLGAVVCRIIAKQLSKGKEGPYPPGPAPKFLIGNALDIPAKDGGRIYAEWGKKYNSDILHLNALGQHIVVLNSLDDANELFEKRSRNYTDRSVMPTTEMIGWDYNLALYPYGDKWRMHRRICQQNFNKQSAKHFYPHQKRKVHSMLLGLLSSPERFEDHNRMLAISLPLYTMYGYEVTKLDDPTIIAADKGIDIGIQVFSPGGSFANIIPILKYVPWTWTQRMAKEAREQTEIMKRLPLEHVQREMAAGRAPPSLVADFLEKKQTVGVTAEEEAALFNVANTTYGAASETTMSATLSFIAHMARNPEVQAKAHAELDAVLGVGGRLPTFEDRKSTPYVEAIYRELMRLCAPLPLAIPHRASEDDWYKGYFIPKGTAVIGNVWAMNRDERRYKDPLTFNPDRFMTPDGKLNDDDRILAYGFGRRMCVGKHVASSTLWLTFASILACFTLGKAKDENGDEIEISDDVHEIGLLSHKAPFKCDIRPRSEAWRRVIEDAKGGL</sequence>
<gene>
    <name evidence="15" type="ORF">CVT24_002791</name>
</gene>
<keyword evidence="8" id="KW-1133">Transmembrane helix</keyword>
<dbReference type="GO" id="GO:0004497">
    <property type="term" value="F:monooxygenase activity"/>
    <property type="evidence" value="ECO:0007669"/>
    <property type="project" value="UniProtKB-KW"/>
</dbReference>
<feature type="binding site" description="axial binding residue" evidence="14">
    <location>
        <position position="438"/>
    </location>
    <ligand>
        <name>heme</name>
        <dbReference type="ChEBI" id="CHEBI:30413"/>
    </ligand>
    <ligandPart>
        <name>Fe</name>
        <dbReference type="ChEBI" id="CHEBI:18248"/>
    </ligandPart>
</feature>
<evidence type="ECO:0008006" key="17">
    <source>
        <dbReference type="Google" id="ProtNLM"/>
    </source>
</evidence>
<dbReference type="InParanoid" id="A0A409YRF6"/>
<keyword evidence="5 14" id="KW-0349">Heme</keyword>
<evidence type="ECO:0000256" key="13">
    <source>
        <dbReference type="ARBA" id="ARBA00023180"/>
    </source>
</evidence>
<keyword evidence="7 14" id="KW-0479">Metal-binding</keyword>
<comment type="subcellular location">
    <subcellularLocation>
        <location evidence="2">Membrane</location>
        <topology evidence="2">Single-pass membrane protein</topology>
    </subcellularLocation>
</comment>
<evidence type="ECO:0000256" key="9">
    <source>
        <dbReference type="ARBA" id="ARBA00023002"/>
    </source>
</evidence>
<organism evidence="15 16">
    <name type="scientific">Panaeolus cyanescens</name>
    <dbReference type="NCBI Taxonomy" id="181874"/>
    <lineage>
        <taxon>Eukaryota</taxon>
        <taxon>Fungi</taxon>
        <taxon>Dikarya</taxon>
        <taxon>Basidiomycota</taxon>
        <taxon>Agaricomycotina</taxon>
        <taxon>Agaricomycetes</taxon>
        <taxon>Agaricomycetidae</taxon>
        <taxon>Agaricales</taxon>
        <taxon>Agaricineae</taxon>
        <taxon>Galeropsidaceae</taxon>
        <taxon>Panaeolus</taxon>
    </lineage>
</organism>
<dbReference type="OrthoDB" id="2789670at2759"/>
<dbReference type="GO" id="GO:0016705">
    <property type="term" value="F:oxidoreductase activity, acting on paired donors, with incorporation or reduction of molecular oxygen"/>
    <property type="evidence" value="ECO:0007669"/>
    <property type="project" value="InterPro"/>
</dbReference>
<dbReference type="PANTHER" id="PTHR46300:SF2">
    <property type="entry name" value="CYTOCHROME P450 MONOOXYGENASE ALNH-RELATED"/>
    <property type="match status" value="1"/>
</dbReference>
<reference evidence="15 16" key="1">
    <citation type="journal article" date="2018" name="Evol. Lett.">
        <title>Horizontal gene cluster transfer increased hallucinogenic mushroom diversity.</title>
        <authorList>
            <person name="Reynolds H.T."/>
            <person name="Vijayakumar V."/>
            <person name="Gluck-Thaler E."/>
            <person name="Korotkin H.B."/>
            <person name="Matheny P.B."/>
            <person name="Slot J.C."/>
        </authorList>
    </citation>
    <scope>NUCLEOTIDE SEQUENCE [LARGE SCALE GENOMIC DNA]</scope>
    <source>
        <strain evidence="15 16">2629</strain>
    </source>
</reference>
<dbReference type="GO" id="GO:0020037">
    <property type="term" value="F:heme binding"/>
    <property type="evidence" value="ECO:0007669"/>
    <property type="project" value="InterPro"/>
</dbReference>
<dbReference type="STRING" id="181874.A0A409YRF6"/>
<dbReference type="Proteomes" id="UP000284842">
    <property type="component" value="Unassembled WGS sequence"/>
</dbReference>
<evidence type="ECO:0000313" key="16">
    <source>
        <dbReference type="Proteomes" id="UP000284842"/>
    </source>
</evidence>
<protein>
    <recommendedName>
        <fullName evidence="17">Cytochrome P450</fullName>
    </recommendedName>
</protein>
<comment type="similarity">
    <text evidence="4">Belongs to the cytochrome P450 family.</text>
</comment>
<comment type="caution">
    <text evidence="15">The sequence shown here is derived from an EMBL/GenBank/DDBJ whole genome shotgun (WGS) entry which is preliminary data.</text>
</comment>
<dbReference type="GO" id="GO:0016020">
    <property type="term" value="C:membrane"/>
    <property type="evidence" value="ECO:0007669"/>
    <property type="project" value="UniProtKB-SubCell"/>
</dbReference>
<evidence type="ECO:0000256" key="14">
    <source>
        <dbReference type="PIRSR" id="PIRSR602401-1"/>
    </source>
</evidence>
<evidence type="ECO:0000256" key="12">
    <source>
        <dbReference type="ARBA" id="ARBA00023136"/>
    </source>
</evidence>
<evidence type="ECO:0000256" key="8">
    <source>
        <dbReference type="ARBA" id="ARBA00022989"/>
    </source>
</evidence>
<dbReference type="EMBL" id="NHTK01000789">
    <property type="protein sequence ID" value="PPR05573.1"/>
    <property type="molecule type" value="Genomic_DNA"/>
</dbReference>
<evidence type="ECO:0000256" key="3">
    <source>
        <dbReference type="ARBA" id="ARBA00005179"/>
    </source>
</evidence>
<dbReference type="InterPro" id="IPR036396">
    <property type="entry name" value="Cyt_P450_sf"/>
</dbReference>
<keyword evidence="9" id="KW-0560">Oxidoreductase</keyword>
<comment type="pathway">
    <text evidence="3">Secondary metabolite biosynthesis.</text>
</comment>
<dbReference type="SUPFAM" id="SSF48264">
    <property type="entry name" value="Cytochrome P450"/>
    <property type="match status" value="1"/>
</dbReference>
<proteinExistence type="inferred from homology"/>
<dbReference type="PANTHER" id="PTHR46300">
    <property type="entry name" value="P450, PUTATIVE (EUROFUNG)-RELATED-RELATED"/>
    <property type="match status" value="1"/>
</dbReference>
<accession>A0A409YRF6</accession>
<keyword evidence="6" id="KW-0812">Transmembrane</keyword>
<evidence type="ECO:0000256" key="2">
    <source>
        <dbReference type="ARBA" id="ARBA00004167"/>
    </source>
</evidence>
<dbReference type="CDD" id="cd11065">
    <property type="entry name" value="CYP64-like"/>
    <property type="match status" value="1"/>
</dbReference>
<keyword evidence="12" id="KW-0472">Membrane</keyword>